<evidence type="ECO:0000256" key="4">
    <source>
        <dbReference type="ARBA" id="ARBA00022801"/>
    </source>
</evidence>
<sequence>MRILGLDFGTKTTGVAVSDPLGFTAQGLEIIRRTDSYNLKPTINRIKEICEEYKVEKIVLGFPKNMNNTEGERCQHTLVFKKKLEQALALPVDLWDERLTTMEAENVLLAADVSRGRRKQVIDKLAAVLILQNYLQAHS</sequence>
<dbReference type="AlphaFoldDB" id="A0A926EKX4"/>
<evidence type="ECO:0000259" key="6">
    <source>
        <dbReference type="SMART" id="SM00732"/>
    </source>
</evidence>
<dbReference type="PANTHER" id="PTHR33317">
    <property type="entry name" value="POLYNUCLEOTIDYL TRANSFERASE, RIBONUCLEASE H-LIKE SUPERFAMILY PROTEIN"/>
    <property type="match status" value="1"/>
</dbReference>
<evidence type="ECO:0000256" key="5">
    <source>
        <dbReference type="HAMAP-Rule" id="MF_00651"/>
    </source>
</evidence>
<protein>
    <recommendedName>
        <fullName evidence="5">Putative pre-16S rRNA nuclease</fullName>
        <ecNumber evidence="5">3.1.-.-</ecNumber>
    </recommendedName>
</protein>
<dbReference type="Gene3D" id="3.30.420.140">
    <property type="entry name" value="YqgF/RNase H-like domain"/>
    <property type="match status" value="1"/>
</dbReference>
<keyword evidence="8" id="KW-1185">Reference proteome</keyword>
<comment type="similarity">
    <text evidence="5">Belongs to the YqgF HJR family.</text>
</comment>
<evidence type="ECO:0000256" key="1">
    <source>
        <dbReference type="ARBA" id="ARBA00022490"/>
    </source>
</evidence>
<dbReference type="EC" id="3.1.-.-" evidence="5"/>
<dbReference type="RefSeq" id="WP_177669744.1">
    <property type="nucleotide sequence ID" value="NZ_JACRSY010000020.1"/>
</dbReference>
<dbReference type="NCBIfam" id="TIGR00250">
    <property type="entry name" value="RNAse_H_YqgF"/>
    <property type="match status" value="1"/>
</dbReference>
<dbReference type="PANTHER" id="PTHR33317:SF4">
    <property type="entry name" value="POLYNUCLEOTIDYL TRANSFERASE, RIBONUCLEASE H-LIKE SUPERFAMILY PROTEIN"/>
    <property type="match status" value="1"/>
</dbReference>
<feature type="domain" description="YqgF/RNase H-like" evidence="6">
    <location>
        <begin position="1"/>
        <end position="104"/>
    </location>
</feature>
<proteinExistence type="inferred from homology"/>
<dbReference type="GO" id="GO:0005829">
    <property type="term" value="C:cytosol"/>
    <property type="evidence" value="ECO:0007669"/>
    <property type="project" value="TreeGrafter"/>
</dbReference>
<accession>A0A926EKX4</accession>
<dbReference type="EMBL" id="JACRSY010000020">
    <property type="protein sequence ID" value="MBC8580380.1"/>
    <property type="molecule type" value="Genomic_DNA"/>
</dbReference>
<dbReference type="InterPro" id="IPR006641">
    <property type="entry name" value="YqgF/RNaseH-like_dom"/>
</dbReference>
<dbReference type="SMART" id="SM00732">
    <property type="entry name" value="YqgFc"/>
    <property type="match status" value="1"/>
</dbReference>
<keyword evidence="3 5" id="KW-0540">Nuclease</keyword>
<comment type="caution">
    <text evidence="7">The sequence shown here is derived from an EMBL/GenBank/DDBJ whole genome shotgun (WGS) entry which is preliminary data.</text>
</comment>
<name>A0A926EKX4_9FIRM</name>
<dbReference type="InterPro" id="IPR005227">
    <property type="entry name" value="YqgF"/>
</dbReference>
<keyword evidence="2 5" id="KW-0690">Ribosome biogenesis</keyword>
<organism evidence="7 8">
    <name type="scientific">Zhenhengia yiwuensis</name>
    <dbReference type="NCBI Taxonomy" id="2763666"/>
    <lineage>
        <taxon>Bacteria</taxon>
        <taxon>Bacillati</taxon>
        <taxon>Bacillota</taxon>
        <taxon>Clostridia</taxon>
        <taxon>Lachnospirales</taxon>
        <taxon>Lachnospiraceae</taxon>
        <taxon>Zhenhengia</taxon>
    </lineage>
</organism>
<evidence type="ECO:0000313" key="8">
    <source>
        <dbReference type="Proteomes" id="UP000655830"/>
    </source>
</evidence>
<evidence type="ECO:0000256" key="3">
    <source>
        <dbReference type="ARBA" id="ARBA00022722"/>
    </source>
</evidence>
<dbReference type="InterPro" id="IPR012337">
    <property type="entry name" value="RNaseH-like_sf"/>
</dbReference>
<dbReference type="GO" id="GO:0016788">
    <property type="term" value="F:hydrolase activity, acting on ester bonds"/>
    <property type="evidence" value="ECO:0007669"/>
    <property type="project" value="UniProtKB-UniRule"/>
</dbReference>
<comment type="subcellular location">
    <subcellularLocation>
        <location evidence="5">Cytoplasm</location>
    </subcellularLocation>
</comment>
<evidence type="ECO:0000313" key="7">
    <source>
        <dbReference type="EMBL" id="MBC8580380.1"/>
    </source>
</evidence>
<dbReference type="Pfam" id="PF03652">
    <property type="entry name" value="RuvX"/>
    <property type="match status" value="1"/>
</dbReference>
<dbReference type="GO" id="GO:0000967">
    <property type="term" value="P:rRNA 5'-end processing"/>
    <property type="evidence" value="ECO:0007669"/>
    <property type="project" value="UniProtKB-UniRule"/>
</dbReference>
<dbReference type="HAMAP" id="MF_00651">
    <property type="entry name" value="Nuclease_YqgF"/>
    <property type="match status" value="1"/>
</dbReference>
<dbReference type="GO" id="GO:0004518">
    <property type="term" value="F:nuclease activity"/>
    <property type="evidence" value="ECO:0007669"/>
    <property type="project" value="UniProtKB-KW"/>
</dbReference>
<evidence type="ECO:0000256" key="2">
    <source>
        <dbReference type="ARBA" id="ARBA00022517"/>
    </source>
</evidence>
<dbReference type="Proteomes" id="UP000655830">
    <property type="component" value="Unassembled WGS sequence"/>
</dbReference>
<dbReference type="CDD" id="cd16964">
    <property type="entry name" value="YqgF"/>
    <property type="match status" value="1"/>
</dbReference>
<dbReference type="SUPFAM" id="SSF53098">
    <property type="entry name" value="Ribonuclease H-like"/>
    <property type="match status" value="1"/>
</dbReference>
<comment type="function">
    <text evidence="5">Could be a nuclease involved in processing of the 5'-end of pre-16S rRNA.</text>
</comment>
<dbReference type="InterPro" id="IPR037027">
    <property type="entry name" value="YqgF/RNaseH-like_dom_sf"/>
</dbReference>
<keyword evidence="4 5" id="KW-0378">Hydrolase</keyword>
<reference evidence="7" key="1">
    <citation type="submission" date="2020-08" db="EMBL/GenBank/DDBJ databases">
        <title>Genome public.</title>
        <authorList>
            <person name="Liu C."/>
            <person name="Sun Q."/>
        </authorList>
    </citation>
    <scope>NUCLEOTIDE SEQUENCE</scope>
    <source>
        <strain evidence="7">NSJ-12</strain>
    </source>
</reference>
<keyword evidence="1 5" id="KW-0963">Cytoplasm</keyword>
<gene>
    <name evidence="7" type="primary">ruvX</name>
    <name evidence="7" type="ORF">H8718_12660</name>
</gene>